<evidence type="ECO:0000313" key="2">
    <source>
        <dbReference type="EMBL" id="TET63402.1"/>
    </source>
</evidence>
<evidence type="ECO:0000313" key="3">
    <source>
        <dbReference type="Proteomes" id="UP000319130"/>
    </source>
</evidence>
<proteinExistence type="predicted"/>
<dbReference type="Gene3D" id="3.30.70.60">
    <property type="match status" value="1"/>
</dbReference>
<dbReference type="InterPro" id="IPR014717">
    <property type="entry name" value="Transl_elong_EF1B/ribsomal_bS6"/>
</dbReference>
<keyword evidence="1" id="KW-1133">Transmembrane helix</keyword>
<dbReference type="Proteomes" id="UP000319130">
    <property type="component" value="Unassembled WGS sequence"/>
</dbReference>
<evidence type="ECO:0008006" key="4">
    <source>
        <dbReference type="Google" id="ProtNLM"/>
    </source>
</evidence>
<name>A0A523W8S6_UNCAE</name>
<accession>A0A523W8S6</accession>
<dbReference type="EMBL" id="SOIZ01000105">
    <property type="protein sequence ID" value="TET63402.1"/>
    <property type="molecule type" value="Genomic_DNA"/>
</dbReference>
<reference evidence="2 3" key="1">
    <citation type="submission" date="2019-03" db="EMBL/GenBank/DDBJ databases">
        <title>Metabolic potential of uncultured bacteria and archaea associated with petroleum seepage in deep-sea sediments.</title>
        <authorList>
            <person name="Dong X."/>
            <person name="Hubert C."/>
        </authorList>
    </citation>
    <scope>NUCLEOTIDE SEQUENCE [LARGE SCALE GENOMIC DNA]</scope>
    <source>
        <strain evidence="2">E29_bin52</strain>
    </source>
</reference>
<gene>
    <name evidence="2" type="ORF">E3J48_02510</name>
</gene>
<evidence type="ECO:0000256" key="1">
    <source>
        <dbReference type="SAM" id="Phobius"/>
    </source>
</evidence>
<comment type="caution">
    <text evidence="2">The sequence shown here is derived from an EMBL/GenBank/DDBJ whole genome shotgun (WGS) entry which is preliminary data.</text>
</comment>
<organism evidence="2 3">
    <name type="scientific">Aerophobetes bacterium</name>
    <dbReference type="NCBI Taxonomy" id="2030807"/>
    <lineage>
        <taxon>Bacteria</taxon>
        <taxon>Candidatus Aerophobota</taxon>
    </lineage>
</organism>
<keyword evidence="1" id="KW-0472">Membrane</keyword>
<dbReference type="AlphaFoldDB" id="A0A523W8S6"/>
<protein>
    <recommendedName>
        <fullName evidence="4">Type 4a pilus biogenesis protein PilO</fullName>
    </recommendedName>
</protein>
<keyword evidence="1" id="KW-0812">Transmembrane</keyword>
<sequence length="184" mass="20831">MNLRLLDKKIGVLILVGVAVLSLLYFLVIRPQQAELRRIKVELQEKEALYAKLGALSRLIDELREKKVDIGETMERFLKAREKGEMGLVVPESLMEIFRESKVKVISISPVPERAEGDLLISSWNISIVASYNQVGHFISSLERSDDFSRVDRLSISPGGGPSEYRVQLVISRISLLKKEPEKK</sequence>
<feature type="transmembrane region" description="Helical" evidence="1">
    <location>
        <begin position="12"/>
        <end position="29"/>
    </location>
</feature>